<reference evidence="1" key="1">
    <citation type="journal article" date="2025" name="Int. J. Syst. Evol. Microbiol.">
        <title>Streptomyces citrinus sp. nov., with yellow diffusible pigment.</title>
        <authorList>
            <person name="He Y."/>
            <person name="Yang E."/>
            <person name="Xu J."/>
            <person name="Sun Y."/>
            <person name="Sun L."/>
        </authorList>
    </citation>
    <scope>NUCLEOTIDE SEQUENCE</scope>
    <source>
        <strain evidence="1">Q6</strain>
    </source>
</reference>
<sequence length="185" mass="21259">MPVNFTVTPTKMIEAYGLENVVFFPQYAEVEPRAGTLLSLVGLPHSDVFSSRIDPEDPYDAEFDPVALGSRFEHYGFPCPPESRSWWMLGNLFTSLIALDPESGKIYAFPEGEEGYIPLHRDVESFLFALIEFRKLEVDHDNETLEPEELSERFKQVVGEFDPTPFADEDSQWNLSLQELEDEMW</sequence>
<gene>
    <name evidence="1" type="ORF">V2W30_06055</name>
</gene>
<dbReference type="EMBL" id="CP146022">
    <property type="protein sequence ID" value="WWQ62956.1"/>
    <property type="molecule type" value="Genomic_DNA"/>
</dbReference>
<accession>A0ACD5A6X4</accession>
<keyword evidence="2" id="KW-1185">Reference proteome</keyword>
<evidence type="ECO:0000313" key="1">
    <source>
        <dbReference type="EMBL" id="WWQ62956.1"/>
    </source>
</evidence>
<proteinExistence type="predicted"/>
<organism evidence="1 2">
    <name type="scientific">Streptomyces citrinus</name>
    <dbReference type="NCBI Taxonomy" id="3118173"/>
    <lineage>
        <taxon>Bacteria</taxon>
        <taxon>Bacillati</taxon>
        <taxon>Actinomycetota</taxon>
        <taxon>Actinomycetes</taxon>
        <taxon>Kitasatosporales</taxon>
        <taxon>Streptomycetaceae</taxon>
        <taxon>Streptomyces</taxon>
    </lineage>
</organism>
<evidence type="ECO:0000313" key="2">
    <source>
        <dbReference type="Proteomes" id="UP001432251"/>
    </source>
</evidence>
<protein>
    <submittedName>
        <fullName evidence="1">SUKH-4 family immunity protein</fullName>
    </submittedName>
</protein>
<name>A0ACD5A6X4_9ACTN</name>
<dbReference type="Proteomes" id="UP001432251">
    <property type="component" value="Chromosome"/>
</dbReference>